<dbReference type="RefSeq" id="WP_137262011.1">
    <property type="nucleotide sequence ID" value="NZ_SZQL01000008.1"/>
</dbReference>
<evidence type="ECO:0000259" key="14">
    <source>
        <dbReference type="PROSITE" id="PS50109"/>
    </source>
</evidence>
<evidence type="ECO:0000259" key="16">
    <source>
        <dbReference type="PROSITE" id="PS50113"/>
    </source>
</evidence>
<dbReference type="Gene3D" id="3.30.565.10">
    <property type="entry name" value="Histidine kinase-like ATPase, C-terminal domain"/>
    <property type="match status" value="1"/>
</dbReference>
<dbReference type="GO" id="GO:0005524">
    <property type="term" value="F:ATP binding"/>
    <property type="evidence" value="ECO:0007669"/>
    <property type="project" value="UniProtKB-KW"/>
</dbReference>
<dbReference type="GO" id="GO:0000155">
    <property type="term" value="F:phosphorelay sensor kinase activity"/>
    <property type="evidence" value="ECO:0007669"/>
    <property type="project" value="InterPro"/>
</dbReference>
<dbReference type="EC" id="2.7.13.3" evidence="3"/>
<evidence type="ECO:0000256" key="12">
    <source>
        <dbReference type="ARBA" id="ARBA00023136"/>
    </source>
</evidence>
<dbReference type="FunFam" id="3.30.565.10:FF:000006">
    <property type="entry name" value="Sensor histidine kinase WalK"/>
    <property type="match status" value="1"/>
</dbReference>
<dbReference type="PANTHER" id="PTHR42878:SF7">
    <property type="entry name" value="SENSOR HISTIDINE KINASE GLRK"/>
    <property type="match status" value="1"/>
</dbReference>
<dbReference type="GO" id="GO:0000156">
    <property type="term" value="F:phosphorelay response regulator activity"/>
    <property type="evidence" value="ECO:0007669"/>
    <property type="project" value="TreeGrafter"/>
</dbReference>
<feature type="coiled-coil region" evidence="13">
    <location>
        <begin position="329"/>
        <end position="434"/>
    </location>
</feature>
<keyword evidence="7" id="KW-0547">Nucleotide-binding</keyword>
<dbReference type="PRINTS" id="PR00344">
    <property type="entry name" value="BCTRLSENSOR"/>
</dbReference>
<dbReference type="InterPro" id="IPR036097">
    <property type="entry name" value="HisK_dim/P_sf"/>
</dbReference>
<dbReference type="NCBIfam" id="TIGR00229">
    <property type="entry name" value="sensory_box"/>
    <property type="match status" value="2"/>
</dbReference>
<dbReference type="Pfam" id="PF08447">
    <property type="entry name" value="PAS_3"/>
    <property type="match status" value="1"/>
</dbReference>
<dbReference type="SMART" id="SM00091">
    <property type="entry name" value="PAS"/>
    <property type="match status" value="3"/>
</dbReference>
<evidence type="ECO:0000256" key="9">
    <source>
        <dbReference type="ARBA" id="ARBA00022840"/>
    </source>
</evidence>
<dbReference type="InterPro" id="IPR000700">
    <property type="entry name" value="PAS-assoc_C"/>
</dbReference>
<dbReference type="SMART" id="SM00387">
    <property type="entry name" value="HATPase_c"/>
    <property type="match status" value="1"/>
</dbReference>
<evidence type="ECO:0000256" key="5">
    <source>
        <dbReference type="ARBA" id="ARBA00022679"/>
    </source>
</evidence>
<dbReference type="Pfam" id="PF08448">
    <property type="entry name" value="PAS_4"/>
    <property type="match status" value="1"/>
</dbReference>
<dbReference type="InterPro" id="IPR003661">
    <property type="entry name" value="HisK_dim/P_dom"/>
</dbReference>
<dbReference type="FunFam" id="1.10.287.130:FF:000001">
    <property type="entry name" value="Two-component sensor histidine kinase"/>
    <property type="match status" value="1"/>
</dbReference>
<dbReference type="PROSITE" id="PS50113">
    <property type="entry name" value="PAC"/>
    <property type="match status" value="1"/>
</dbReference>
<dbReference type="InterPro" id="IPR036890">
    <property type="entry name" value="HATPase_C_sf"/>
</dbReference>
<accession>A0A4U3KZU5</accession>
<dbReference type="InterPro" id="IPR003594">
    <property type="entry name" value="HATPase_dom"/>
</dbReference>
<dbReference type="InterPro" id="IPR004358">
    <property type="entry name" value="Sig_transdc_His_kin-like_C"/>
</dbReference>
<evidence type="ECO:0000313" key="18">
    <source>
        <dbReference type="Proteomes" id="UP000305848"/>
    </source>
</evidence>
<feature type="domain" description="PAS" evidence="15">
    <location>
        <begin position="694"/>
        <end position="765"/>
    </location>
</feature>
<dbReference type="CDD" id="cd00082">
    <property type="entry name" value="HisKA"/>
    <property type="match status" value="1"/>
</dbReference>
<evidence type="ECO:0000256" key="7">
    <source>
        <dbReference type="ARBA" id="ARBA00022741"/>
    </source>
</evidence>
<dbReference type="PROSITE" id="PS50112">
    <property type="entry name" value="PAS"/>
    <property type="match status" value="1"/>
</dbReference>
<dbReference type="InterPro" id="IPR000014">
    <property type="entry name" value="PAS"/>
</dbReference>
<keyword evidence="18" id="KW-1185">Reference proteome</keyword>
<dbReference type="SUPFAM" id="SSF55874">
    <property type="entry name" value="ATPase domain of HSP90 chaperone/DNA topoisomerase II/histidine kinase"/>
    <property type="match status" value="1"/>
</dbReference>
<evidence type="ECO:0000256" key="1">
    <source>
        <dbReference type="ARBA" id="ARBA00000085"/>
    </source>
</evidence>
<comment type="caution">
    <text evidence="17">The sequence shown here is derived from an EMBL/GenBank/DDBJ whole genome shotgun (WGS) entry which is preliminary data.</text>
</comment>
<feature type="domain" description="PAC" evidence="16">
    <location>
        <begin position="768"/>
        <end position="821"/>
    </location>
</feature>
<dbReference type="Proteomes" id="UP000305848">
    <property type="component" value="Unassembled WGS sequence"/>
</dbReference>
<dbReference type="AlphaFoldDB" id="A0A4U3KZU5"/>
<comment type="catalytic activity">
    <reaction evidence="1">
        <text>ATP + protein L-histidine = ADP + protein N-phospho-L-histidine.</text>
        <dbReference type="EC" id="2.7.13.3"/>
    </reaction>
</comment>
<dbReference type="CDD" id="cd00130">
    <property type="entry name" value="PAS"/>
    <property type="match status" value="1"/>
</dbReference>
<evidence type="ECO:0000256" key="4">
    <source>
        <dbReference type="ARBA" id="ARBA00022553"/>
    </source>
</evidence>
<keyword evidence="12" id="KW-0472">Membrane</keyword>
<dbReference type="SUPFAM" id="SSF55785">
    <property type="entry name" value="PYP-like sensor domain (PAS domain)"/>
    <property type="match status" value="3"/>
</dbReference>
<dbReference type="GO" id="GO:0007234">
    <property type="term" value="P:osmosensory signaling via phosphorelay pathway"/>
    <property type="evidence" value="ECO:0007669"/>
    <property type="project" value="TreeGrafter"/>
</dbReference>
<dbReference type="SMART" id="SM00388">
    <property type="entry name" value="HisKA"/>
    <property type="match status" value="1"/>
</dbReference>
<keyword evidence="8" id="KW-0418">Kinase</keyword>
<evidence type="ECO:0000259" key="15">
    <source>
        <dbReference type="PROSITE" id="PS50112"/>
    </source>
</evidence>
<keyword evidence="9" id="KW-0067">ATP-binding</keyword>
<dbReference type="EMBL" id="SZQL01000008">
    <property type="protein sequence ID" value="TKK68331.1"/>
    <property type="molecule type" value="Genomic_DNA"/>
</dbReference>
<protein>
    <recommendedName>
        <fullName evidence="3">histidine kinase</fullName>
        <ecNumber evidence="3">2.7.13.3</ecNumber>
    </recommendedName>
</protein>
<dbReference type="Pfam" id="PF02518">
    <property type="entry name" value="HATPase_c"/>
    <property type="match status" value="1"/>
</dbReference>
<evidence type="ECO:0000256" key="11">
    <source>
        <dbReference type="ARBA" id="ARBA00023012"/>
    </source>
</evidence>
<evidence type="ECO:0000256" key="10">
    <source>
        <dbReference type="ARBA" id="ARBA00022989"/>
    </source>
</evidence>
<feature type="domain" description="Histidine kinase" evidence="14">
    <location>
        <begin position="825"/>
        <end position="1041"/>
    </location>
</feature>
<name>A0A4U3KZU5_9BACT</name>
<evidence type="ECO:0000256" key="8">
    <source>
        <dbReference type="ARBA" id="ARBA00022777"/>
    </source>
</evidence>
<evidence type="ECO:0000256" key="13">
    <source>
        <dbReference type="SAM" id="Coils"/>
    </source>
</evidence>
<proteinExistence type="predicted"/>
<dbReference type="Gene3D" id="2.10.70.100">
    <property type="match status" value="1"/>
</dbReference>
<dbReference type="InterPro" id="IPR035965">
    <property type="entry name" value="PAS-like_dom_sf"/>
</dbReference>
<evidence type="ECO:0000256" key="2">
    <source>
        <dbReference type="ARBA" id="ARBA00004141"/>
    </source>
</evidence>
<keyword evidence="5" id="KW-0808">Transferase</keyword>
<dbReference type="Pfam" id="PF13426">
    <property type="entry name" value="PAS_9"/>
    <property type="match status" value="1"/>
</dbReference>
<keyword evidence="4" id="KW-0597">Phosphoprotein</keyword>
<dbReference type="OrthoDB" id="607558at2"/>
<dbReference type="InterPro" id="IPR050351">
    <property type="entry name" value="BphY/WalK/GraS-like"/>
</dbReference>
<dbReference type="InterPro" id="IPR013656">
    <property type="entry name" value="PAS_4"/>
</dbReference>
<sequence>MNLQTKDNSIQPTYTFVKGGGEMGKLIRTANFSDTVLGNPETWSDSLRSAVNIALNSGFPIAIYWGEDFNILYNDSYSPILGNKHPWALGRPGYEAWAEIWADLAEEFKSVLYNGESIRRPDALLFMQRYGYTEECYFDYTLSPIIGPDGNIGGVFNAVIETTYRVINERRAGIIQQLLQQLNTAKTGEQSLQNCLAILKEASEDIPFFALYTISEHDAAKTLLAGVSGISAQDAAKAMFLYHQVAHSGISTYIPNLDVYLRNPVMSVWGDACREALVATITKGDTKINGYIVMGVSPRKKLDNDCQHFLESVALHVGTILNNGYSYEHRNALEKEQQLNEQLAAANEELNATNEELAESQMKLAKLNNELEERVYLRTKTLAERELQLQLLNEELGAINEELTATVEELATSNDQLANSQDRLLQSLQELSEKETIFRNLIEQAPVAIGMFSRQQLIITAANEIMLSLWGKTKDIIGKPLAVALPELEGQPFLQILENVFTTGDTFYGNEVKALLNHHGTLKESYFNFVYQAIRENNTITGIIAVATDVTEQVLSRQKVEESEFNLRGLIMTAHYSLMILRGKNWIVEIANQSLADLWGKTIAEITGRPLMEILPELEGQPFPMLLRKVYDTGLGYGQEEEVFYHNSPQGLQKKFVSFYYDPLFDTKGNVTGIIVAAEDITTRVEERIDKERAQQMLDMAIESAEMGTWFINAETREFIPSSRMKALFGYHRDEKMSYKAVVGQIKEEYREAVITAVEATISKGERFDLEFPITTIHDQKLRWMKATGKLYNAERGRPANFSGTILDITERKLDDIRKNDFIAMVSHELKTPLTSIKAYVQMLTMRAKHSGDAFTTDIINKAHTQVNKMTNMINSFLNVSRLEAGKIHLEKTTFNIEELVKNIEDEMSVNTHSHTIYFKSCKPLIVHADYEKIGQVITNLVSNAMKYSSPGKKIEIACEQIDGLVQISVKDEGVGIKPQNIDRLFERYYRVENKNTPMVSGFGIGLYLCAEIVQRHKGRIWVESELGKGSTFYFTIPLVE</sequence>
<dbReference type="Gene3D" id="1.10.287.130">
    <property type="match status" value="1"/>
</dbReference>
<dbReference type="SUPFAM" id="SSF47384">
    <property type="entry name" value="Homodimeric domain of signal transducing histidine kinase"/>
    <property type="match status" value="1"/>
</dbReference>
<keyword evidence="11" id="KW-0902">Two-component regulatory system</keyword>
<dbReference type="InterPro" id="IPR005467">
    <property type="entry name" value="His_kinase_dom"/>
</dbReference>
<organism evidence="17 18">
    <name type="scientific">Ilyomonas limi</name>
    <dbReference type="NCBI Taxonomy" id="2575867"/>
    <lineage>
        <taxon>Bacteria</taxon>
        <taxon>Pseudomonadati</taxon>
        <taxon>Bacteroidota</taxon>
        <taxon>Chitinophagia</taxon>
        <taxon>Chitinophagales</taxon>
        <taxon>Chitinophagaceae</taxon>
        <taxon>Ilyomonas</taxon>
    </lineage>
</organism>
<keyword evidence="10" id="KW-1133">Transmembrane helix</keyword>
<comment type="subcellular location">
    <subcellularLocation>
        <location evidence="2">Membrane</location>
        <topology evidence="2">Multi-pass membrane protein</topology>
    </subcellularLocation>
</comment>
<keyword evidence="6" id="KW-0812">Transmembrane</keyword>
<dbReference type="PANTHER" id="PTHR42878">
    <property type="entry name" value="TWO-COMPONENT HISTIDINE KINASE"/>
    <property type="match status" value="1"/>
</dbReference>
<keyword evidence="13" id="KW-0175">Coiled coil</keyword>
<dbReference type="GO" id="GO:0030295">
    <property type="term" value="F:protein kinase activator activity"/>
    <property type="evidence" value="ECO:0007669"/>
    <property type="project" value="TreeGrafter"/>
</dbReference>
<reference evidence="17 18" key="1">
    <citation type="submission" date="2019-05" db="EMBL/GenBank/DDBJ databases">
        <title>Panacibacter sp. strain 17mud1-8 Genome sequencing and assembly.</title>
        <authorList>
            <person name="Chhetri G."/>
        </authorList>
    </citation>
    <scope>NUCLEOTIDE SEQUENCE [LARGE SCALE GENOMIC DNA]</scope>
    <source>
        <strain evidence="17 18">17mud1-8</strain>
    </source>
</reference>
<dbReference type="Pfam" id="PF00512">
    <property type="entry name" value="HisKA"/>
    <property type="match status" value="1"/>
</dbReference>
<dbReference type="GO" id="GO:0016020">
    <property type="term" value="C:membrane"/>
    <property type="evidence" value="ECO:0007669"/>
    <property type="project" value="UniProtKB-SubCell"/>
</dbReference>
<gene>
    <name evidence="17" type="ORF">FC093_11915</name>
</gene>
<evidence type="ECO:0000256" key="6">
    <source>
        <dbReference type="ARBA" id="ARBA00022692"/>
    </source>
</evidence>
<dbReference type="InterPro" id="IPR013655">
    <property type="entry name" value="PAS_fold_3"/>
</dbReference>
<dbReference type="Gene3D" id="3.30.450.20">
    <property type="entry name" value="PAS domain"/>
    <property type="match status" value="4"/>
</dbReference>
<evidence type="ECO:0000313" key="17">
    <source>
        <dbReference type="EMBL" id="TKK68331.1"/>
    </source>
</evidence>
<evidence type="ECO:0000256" key="3">
    <source>
        <dbReference type="ARBA" id="ARBA00012438"/>
    </source>
</evidence>
<dbReference type="PROSITE" id="PS50109">
    <property type="entry name" value="HIS_KIN"/>
    <property type="match status" value="1"/>
</dbReference>